<keyword evidence="11" id="KW-1185">Reference proteome</keyword>
<dbReference type="GO" id="GO:0005545">
    <property type="term" value="F:1-phosphatidylinositol binding"/>
    <property type="evidence" value="ECO:0007669"/>
    <property type="project" value="InterPro"/>
</dbReference>
<evidence type="ECO:0000313" key="11">
    <source>
        <dbReference type="Proteomes" id="UP000504607"/>
    </source>
</evidence>
<accession>A0A8N4IH88</accession>
<dbReference type="SUPFAM" id="SSF48464">
    <property type="entry name" value="ENTH/VHS domain"/>
    <property type="match status" value="1"/>
</dbReference>
<keyword evidence="4" id="KW-0254">Endocytosis</keyword>
<dbReference type="AlphaFoldDB" id="A0A8N4IH88"/>
<keyword evidence="7" id="KW-0168">Coated pit</keyword>
<dbReference type="InterPro" id="IPR014712">
    <property type="entry name" value="ANTH_dom_sf"/>
</dbReference>
<dbReference type="GO" id="GO:0000149">
    <property type="term" value="F:SNARE binding"/>
    <property type="evidence" value="ECO:0007669"/>
    <property type="project" value="TreeGrafter"/>
</dbReference>
<dbReference type="GO" id="GO:0032050">
    <property type="term" value="F:clathrin heavy chain binding"/>
    <property type="evidence" value="ECO:0007669"/>
    <property type="project" value="TreeGrafter"/>
</dbReference>
<dbReference type="GO" id="GO:0005546">
    <property type="term" value="F:phosphatidylinositol-4,5-bisphosphate binding"/>
    <property type="evidence" value="ECO:0007669"/>
    <property type="project" value="TreeGrafter"/>
</dbReference>
<keyword evidence="8" id="KW-0968">Cytoplasmic vesicle</keyword>
<evidence type="ECO:0000256" key="7">
    <source>
        <dbReference type="ARBA" id="ARBA00023176"/>
    </source>
</evidence>
<dbReference type="InterPro" id="IPR045192">
    <property type="entry name" value="AP180-like"/>
</dbReference>
<evidence type="ECO:0000313" key="13">
    <source>
        <dbReference type="RefSeq" id="XP_029121888.1"/>
    </source>
</evidence>
<dbReference type="GO" id="GO:0072583">
    <property type="term" value="P:clathrin-dependent endocytosis"/>
    <property type="evidence" value="ECO:0007669"/>
    <property type="project" value="InterPro"/>
</dbReference>
<name>A0A8N4IH88_ELAGV</name>
<keyword evidence="6" id="KW-0472">Membrane</keyword>
<evidence type="ECO:0000256" key="4">
    <source>
        <dbReference type="ARBA" id="ARBA00022583"/>
    </source>
</evidence>
<dbReference type="GO" id="GO:0030136">
    <property type="term" value="C:clathrin-coated vesicle"/>
    <property type="evidence" value="ECO:0007669"/>
    <property type="project" value="UniProtKB-SubCell"/>
</dbReference>
<proteinExistence type="predicted"/>
<evidence type="ECO:0000313" key="12">
    <source>
        <dbReference type="RefSeq" id="XP_029121887.1"/>
    </source>
</evidence>
<dbReference type="PANTHER" id="PTHR22951:SF97">
    <property type="entry name" value="ENTH DOMAIN-CONTAINING PROTEIN"/>
    <property type="match status" value="1"/>
</dbReference>
<dbReference type="CDD" id="cd03564">
    <property type="entry name" value="ANTH_N"/>
    <property type="match status" value="1"/>
</dbReference>
<evidence type="ECO:0000259" key="10">
    <source>
        <dbReference type="PROSITE" id="PS50942"/>
    </source>
</evidence>
<dbReference type="SUPFAM" id="SSF89009">
    <property type="entry name" value="GAT-like domain"/>
    <property type="match status" value="1"/>
</dbReference>
<sequence>MRQALGALKDSTTIGLAKVNSDYKELDIAIVKATNHVEQLAKEKHMRTIFHAVSAARPRADVAYCIDALAKRLFKTSNWVVALKTLIVIHRALREVDPSFREEFTNCTRCRGHMLNLSHFKDYSSLSAWDYSAWIRTYALYLEERFECFRKLEYDVETEHSELMLCQQRTLELDTVDLLEQLPALQQLLFHLLGCEPGVSAARNSMIRYALSIIASESVKIYSAINEGILNMVDKFFEMPCLDAIRALEIYRKAGHQAERLSKFYEICKGLDVGWGKNFIKIEPPPASLTAAMEEYVNGAPCTSPPNWNMVVNDSGIPPKALLAIEHNKLKDDHEKFEPIPAPTPATPESPTAETTEAPITDLLDLDDFDQDAIKLEEENVLELAIIGDDNLKSTNTSNLPSETTGWELALVGAPSSNNNAVAESKLAGGLDRLTLDSLYDDAIARRTNHGGIYHMGQMVMNSSKVLQYPQNPLYASTTMASPASVQMAAMAQQQAYMMQQQQQPLGQDGTNPFSNPFEAPSVPSYTPHNPYTGCM</sequence>
<dbReference type="InterPro" id="IPR048050">
    <property type="entry name" value="ANTH_N_plant"/>
</dbReference>
<dbReference type="FunFam" id="1.20.58.150:FF:000005">
    <property type="entry name" value="putative clathrin assembly protein At2g25430"/>
    <property type="match status" value="1"/>
</dbReference>
<keyword evidence="5" id="KW-0333">Golgi apparatus</keyword>
<dbReference type="GO" id="GO:0006900">
    <property type="term" value="P:vesicle budding from membrane"/>
    <property type="evidence" value="ECO:0007669"/>
    <property type="project" value="TreeGrafter"/>
</dbReference>
<dbReference type="InterPro" id="IPR008942">
    <property type="entry name" value="ENTH_VHS"/>
</dbReference>
<protein>
    <submittedName>
        <fullName evidence="12 13">Clathrin assembly protein At5g35200 isoform X2</fullName>
    </submittedName>
</protein>
<dbReference type="InterPro" id="IPR013809">
    <property type="entry name" value="ENTH"/>
</dbReference>
<gene>
    <name evidence="12 13" type="primary">LOC105049887</name>
</gene>
<evidence type="ECO:0000256" key="5">
    <source>
        <dbReference type="ARBA" id="ARBA00023034"/>
    </source>
</evidence>
<dbReference type="GO" id="GO:0005905">
    <property type="term" value="C:clathrin-coated pit"/>
    <property type="evidence" value="ECO:0007669"/>
    <property type="project" value="UniProtKB-SubCell"/>
</dbReference>
<dbReference type="Gene3D" id="1.25.40.90">
    <property type="match status" value="1"/>
</dbReference>
<dbReference type="GO" id="GO:0048268">
    <property type="term" value="P:clathrin coat assembly"/>
    <property type="evidence" value="ECO:0007669"/>
    <property type="project" value="InterPro"/>
</dbReference>
<evidence type="ECO:0000256" key="2">
    <source>
        <dbReference type="ARBA" id="ARBA00004555"/>
    </source>
</evidence>
<dbReference type="PROSITE" id="PS50942">
    <property type="entry name" value="ENTH"/>
    <property type="match status" value="1"/>
</dbReference>
<evidence type="ECO:0000256" key="9">
    <source>
        <dbReference type="SAM" id="MobiDB-lite"/>
    </source>
</evidence>
<evidence type="ECO:0000256" key="1">
    <source>
        <dbReference type="ARBA" id="ARBA00004132"/>
    </source>
</evidence>
<feature type="region of interest" description="Disordered" evidence="9">
    <location>
        <begin position="336"/>
        <end position="355"/>
    </location>
</feature>
<comment type="subcellular location">
    <subcellularLocation>
        <location evidence="1">Cytoplasmic vesicle</location>
        <location evidence="1">Clathrin-coated vesicle</location>
    </subcellularLocation>
    <subcellularLocation>
        <location evidence="2">Golgi apparatus</location>
    </subcellularLocation>
    <subcellularLocation>
        <location evidence="3">Membrane</location>
        <location evidence="3">Clathrin-coated pit</location>
    </subcellularLocation>
</comment>
<reference evidence="12 13" key="1">
    <citation type="submission" date="2025-04" db="UniProtKB">
        <authorList>
            <consortium name="RefSeq"/>
        </authorList>
    </citation>
    <scope>IDENTIFICATION</scope>
</reference>
<dbReference type="Proteomes" id="UP000504607">
    <property type="component" value="Chromosome 8"/>
</dbReference>
<dbReference type="RefSeq" id="XP_029121887.1">
    <property type="nucleotide sequence ID" value="XM_029266054.1"/>
</dbReference>
<dbReference type="PANTHER" id="PTHR22951">
    <property type="entry name" value="CLATHRIN ASSEMBLY PROTEIN"/>
    <property type="match status" value="1"/>
</dbReference>
<evidence type="ECO:0000256" key="3">
    <source>
        <dbReference type="ARBA" id="ARBA00004600"/>
    </source>
</evidence>
<organism evidence="11 13">
    <name type="scientific">Elaeis guineensis var. tenera</name>
    <name type="common">Oil palm</name>
    <dbReference type="NCBI Taxonomy" id="51953"/>
    <lineage>
        <taxon>Eukaryota</taxon>
        <taxon>Viridiplantae</taxon>
        <taxon>Streptophyta</taxon>
        <taxon>Embryophyta</taxon>
        <taxon>Tracheophyta</taxon>
        <taxon>Spermatophyta</taxon>
        <taxon>Magnoliopsida</taxon>
        <taxon>Liliopsida</taxon>
        <taxon>Arecaceae</taxon>
        <taxon>Arecoideae</taxon>
        <taxon>Cocoseae</taxon>
        <taxon>Elaeidinae</taxon>
        <taxon>Elaeis</taxon>
    </lineage>
</organism>
<dbReference type="Gene3D" id="1.20.58.150">
    <property type="entry name" value="ANTH domain"/>
    <property type="match status" value="1"/>
</dbReference>
<dbReference type="GO" id="GO:0005794">
    <property type="term" value="C:Golgi apparatus"/>
    <property type="evidence" value="ECO:0007669"/>
    <property type="project" value="UniProtKB-SubCell"/>
</dbReference>
<dbReference type="SMART" id="SM00273">
    <property type="entry name" value="ENTH"/>
    <property type="match status" value="1"/>
</dbReference>
<evidence type="ECO:0000256" key="6">
    <source>
        <dbReference type="ARBA" id="ARBA00023136"/>
    </source>
</evidence>
<feature type="domain" description="ENTH" evidence="10">
    <location>
        <begin position="18"/>
        <end position="156"/>
    </location>
</feature>
<dbReference type="InterPro" id="IPR011417">
    <property type="entry name" value="ANTH_dom"/>
</dbReference>
<evidence type="ECO:0000256" key="8">
    <source>
        <dbReference type="ARBA" id="ARBA00023329"/>
    </source>
</evidence>
<dbReference type="RefSeq" id="XP_029121888.1">
    <property type="nucleotide sequence ID" value="XM_029266055.1"/>
</dbReference>
<dbReference type="Pfam" id="PF07651">
    <property type="entry name" value="ANTH"/>
    <property type="match status" value="1"/>
</dbReference>